<evidence type="ECO:0000313" key="3">
    <source>
        <dbReference type="EMBL" id="GEP05144.1"/>
    </source>
</evidence>
<reference evidence="3 5" key="3">
    <citation type="submission" date="2019-07" db="EMBL/GenBank/DDBJ databases">
        <title>Whole genome shotgun sequence of Methylobacterium oxalidis NBRC 107715.</title>
        <authorList>
            <person name="Hosoyama A."/>
            <person name="Uohara A."/>
            <person name="Ohji S."/>
            <person name="Ichikawa N."/>
        </authorList>
    </citation>
    <scope>NUCLEOTIDE SEQUENCE [LARGE SCALE GENOMIC DNA]</scope>
    <source>
        <strain evidence="3 5">NBRC 107715</strain>
    </source>
</reference>
<name>A0A512J589_9HYPH</name>
<keyword evidence="1" id="KW-0732">Signal</keyword>
<reference evidence="4" key="1">
    <citation type="journal article" date="2014" name="Int. J. Syst. Evol. Microbiol.">
        <title>Complete genome of a new Firmicutes species belonging to the dominant human colonic microbiota ('Ruminococcus bicirculans') reveals two chromosomes and a selective capacity to utilize plant glucans.</title>
        <authorList>
            <consortium name="NISC Comparative Sequencing Program"/>
            <person name="Wegmann U."/>
            <person name="Louis P."/>
            <person name="Goesmann A."/>
            <person name="Henrissat B."/>
            <person name="Duncan S.H."/>
            <person name="Flint H.J."/>
        </authorList>
    </citation>
    <scope>NUCLEOTIDE SEQUENCE</scope>
    <source>
        <strain evidence="4">NBRC 107715</strain>
    </source>
</reference>
<evidence type="ECO:0000313" key="5">
    <source>
        <dbReference type="Proteomes" id="UP000321960"/>
    </source>
</evidence>
<proteinExistence type="predicted"/>
<dbReference type="Proteomes" id="UP000321960">
    <property type="component" value="Unassembled WGS sequence"/>
</dbReference>
<evidence type="ECO:0000259" key="2">
    <source>
        <dbReference type="PROSITE" id="PS50240"/>
    </source>
</evidence>
<gene>
    <name evidence="4" type="ORF">GCM10007888_09450</name>
    <name evidence="3" type="ORF">MOX02_31820</name>
</gene>
<keyword evidence="6" id="KW-1185">Reference proteome</keyword>
<evidence type="ECO:0000313" key="6">
    <source>
        <dbReference type="Proteomes" id="UP001156856"/>
    </source>
</evidence>
<dbReference type="OrthoDB" id="267336at2"/>
<organism evidence="3 5">
    <name type="scientific">Methylobacterium oxalidis</name>
    <dbReference type="NCBI Taxonomy" id="944322"/>
    <lineage>
        <taxon>Bacteria</taxon>
        <taxon>Pseudomonadati</taxon>
        <taxon>Pseudomonadota</taxon>
        <taxon>Alphaproteobacteria</taxon>
        <taxon>Hyphomicrobiales</taxon>
        <taxon>Methylobacteriaceae</taxon>
        <taxon>Methylobacterium</taxon>
    </lineage>
</organism>
<dbReference type="PANTHER" id="PTHR15462:SF8">
    <property type="entry name" value="SERINE PROTEASE"/>
    <property type="match status" value="1"/>
</dbReference>
<dbReference type="GO" id="GO:0004252">
    <property type="term" value="F:serine-type endopeptidase activity"/>
    <property type="evidence" value="ECO:0007669"/>
    <property type="project" value="InterPro"/>
</dbReference>
<dbReference type="PROSITE" id="PS00134">
    <property type="entry name" value="TRYPSIN_HIS"/>
    <property type="match status" value="1"/>
</dbReference>
<reference evidence="4" key="4">
    <citation type="submission" date="2023-01" db="EMBL/GenBank/DDBJ databases">
        <title>Draft genome sequence of Methylobacterium oxalidis strain NBRC 107715.</title>
        <authorList>
            <person name="Sun Q."/>
            <person name="Mori K."/>
        </authorList>
    </citation>
    <scope>NUCLEOTIDE SEQUENCE</scope>
    <source>
        <strain evidence="4">NBRC 107715</strain>
    </source>
</reference>
<reference evidence="6" key="2">
    <citation type="journal article" date="2019" name="Int. J. Syst. Evol. Microbiol.">
        <title>The Global Catalogue of Microorganisms (GCM) 10K type strain sequencing project: providing services to taxonomists for standard genome sequencing and annotation.</title>
        <authorList>
            <consortium name="The Broad Institute Genomics Platform"/>
            <consortium name="The Broad Institute Genome Sequencing Center for Infectious Disease"/>
            <person name="Wu L."/>
            <person name="Ma J."/>
        </authorList>
    </citation>
    <scope>NUCLEOTIDE SEQUENCE [LARGE SCALE GENOMIC DNA]</scope>
    <source>
        <strain evidence="6">NBRC 107715</strain>
    </source>
</reference>
<dbReference type="InterPro" id="IPR018114">
    <property type="entry name" value="TRYPSIN_HIS"/>
</dbReference>
<dbReference type="InterPro" id="IPR043504">
    <property type="entry name" value="Peptidase_S1_PA_chymotrypsin"/>
</dbReference>
<comment type="caution">
    <text evidence="3">The sequence shown here is derived from an EMBL/GenBank/DDBJ whole genome shotgun (WGS) entry which is preliminary data.</text>
</comment>
<dbReference type="RefSeq" id="WP_147026721.1">
    <property type="nucleotide sequence ID" value="NZ_BJZU01000063.1"/>
</dbReference>
<dbReference type="Gene3D" id="2.40.10.10">
    <property type="entry name" value="Trypsin-like serine proteases"/>
    <property type="match status" value="2"/>
</dbReference>
<protein>
    <recommendedName>
        <fullName evidence="2">Peptidase S1 domain-containing protein</fullName>
    </recommendedName>
</protein>
<accession>A0A512J589</accession>
<dbReference type="AlphaFoldDB" id="A0A512J589"/>
<evidence type="ECO:0000313" key="4">
    <source>
        <dbReference type="EMBL" id="GLS62564.1"/>
    </source>
</evidence>
<dbReference type="PANTHER" id="PTHR15462">
    <property type="entry name" value="SERINE PROTEASE"/>
    <property type="match status" value="1"/>
</dbReference>
<dbReference type="SMART" id="SM00020">
    <property type="entry name" value="Tryp_SPc"/>
    <property type="match status" value="1"/>
</dbReference>
<dbReference type="GO" id="GO:0006508">
    <property type="term" value="P:proteolysis"/>
    <property type="evidence" value="ECO:0007669"/>
    <property type="project" value="InterPro"/>
</dbReference>
<sequence>MRGLVRVCVAVAAGLLVQAGARSEEMAFDPARWPFTAIGKLNVVTGPGSRQFCTATLIGPRLVLTAAHCLWDRPRQRWVEPGSIHFVAGYDQGHYVAHALASSVRKPPDYVYAYGTSRPNMPNDWALIELASPIPLRPLSLEHLATPEDGRRTRVDIQRAGYRRSTSQLMSAQNKCAARLTEGSAPLLVHDCRAIPGESGSALLQVEDGQPTVIGVLVAGPRAGGPPGPSYAVPTSAFLGAALEMLRQQTASP</sequence>
<dbReference type="InterPro" id="IPR050966">
    <property type="entry name" value="Glutamyl_endopeptidase"/>
</dbReference>
<dbReference type="PRINTS" id="PR00722">
    <property type="entry name" value="CHYMOTRYPSIN"/>
</dbReference>
<dbReference type="EMBL" id="BSPK01000015">
    <property type="protein sequence ID" value="GLS62564.1"/>
    <property type="molecule type" value="Genomic_DNA"/>
</dbReference>
<dbReference type="EMBL" id="BJZU01000063">
    <property type="protein sequence ID" value="GEP05144.1"/>
    <property type="molecule type" value="Genomic_DNA"/>
</dbReference>
<dbReference type="Proteomes" id="UP001156856">
    <property type="component" value="Unassembled WGS sequence"/>
</dbReference>
<dbReference type="InterPro" id="IPR001314">
    <property type="entry name" value="Peptidase_S1A"/>
</dbReference>
<feature type="domain" description="Peptidase S1" evidence="2">
    <location>
        <begin position="17"/>
        <end position="247"/>
    </location>
</feature>
<dbReference type="Pfam" id="PF00089">
    <property type="entry name" value="Trypsin"/>
    <property type="match status" value="1"/>
</dbReference>
<dbReference type="PROSITE" id="PS50240">
    <property type="entry name" value="TRYPSIN_DOM"/>
    <property type="match status" value="1"/>
</dbReference>
<evidence type="ECO:0000256" key="1">
    <source>
        <dbReference type="ARBA" id="ARBA00022729"/>
    </source>
</evidence>
<dbReference type="InterPro" id="IPR001254">
    <property type="entry name" value="Trypsin_dom"/>
</dbReference>
<dbReference type="InterPro" id="IPR009003">
    <property type="entry name" value="Peptidase_S1_PA"/>
</dbReference>
<dbReference type="SUPFAM" id="SSF50494">
    <property type="entry name" value="Trypsin-like serine proteases"/>
    <property type="match status" value="1"/>
</dbReference>